<dbReference type="Proteomes" id="UP000193083">
    <property type="component" value="Unassembled WGS sequence"/>
</dbReference>
<feature type="region of interest" description="Disordered" evidence="1">
    <location>
        <begin position="100"/>
        <end position="121"/>
    </location>
</feature>
<dbReference type="InterPro" id="IPR055570">
    <property type="entry name" value="DUF7146"/>
</dbReference>
<reference evidence="4 5" key="1">
    <citation type="submission" date="2017-04" db="EMBL/GenBank/DDBJ databases">
        <authorList>
            <person name="Afonso C.L."/>
            <person name="Miller P.J."/>
            <person name="Scott M.A."/>
            <person name="Spackman E."/>
            <person name="Goraichik I."/>
            <person name="Dimitrov K.M."/>
            <person name="Suarez D.L."/>
            <person name="Swayne D.E."/>
        </authorList>
    </citation>
    <scope>NUCLEOTIDE SEQUENCE [LARGE SCALE GENOMIC DNA]</scope>
    <source>
        <strain evidence="4 5">B5P</strain>
    </source>
</reference>
<evidence type="ECO:0000313" key="5">
    <source>
        <dbReference type="Proteomes" id="UP000193083"/>
    </source>
</evidence>
<organism evidence="4 5">
    <name type="scientific">Mesorhizobium australicum</name>
    <dbReference type="NCBI Taxonomy" id="536018"/>
    <lineage>
        <taxon>Bacteria</taxon>
        <taxon>Pseudomonadati</taxon>
        <taxon>Pseudomonadota</taxon>
        <taxon>Alphaproteobacteria</taxon>
        <taxon>Hyphomicrobiales</taxon>
        <taxon>Phyllobacteriaceae</taxon>
        <taxon>Mesorhizobium</taxon>
    </lineage>
</organism>
<gene>
    <name evidence="4" type="ORF">SAMN02982922_0308</name>
</gene>
<feature type="domain" description="DUF7146" evidence="3">
    <location>
        <begin position="118"/>
        <end position="229"/>
    </location>
</feature>
<feature type="domain" description="Toprim" evidence="2">
    <location>
        <begin position="240"/>
        <end position="329"/>
    </location>
</feature>
<dbReference type="RefSeq" id="WP_085462571.1">
    <property type="nucleotide sequence ID" value="NZ_FXBL01000003.1"/>
</dbReference>
<dbReference type="Pfam" id="PF23639">
    <property type="entry name" value="DUF7146"/>
    <property type="match status" value="1"/>
</dbReference>
<dbReference type="InterPro" id="IPR006171">
    <property type="entry name" value="TOPRIM_dom"/>
</dbReference>
<protein>
    <submittedName>
        <fullName evidence="4">Toprim domain-containing protein</fullName>
    </submittedName>
</protein>
<evidence type="ECO:0000256" key="1">
    <source>
        <dbReference type="SAM" id="MobiDB-lite"/>
    </source>
</evidence>
<keyword evidence="5" id="KW-1185">Reference proteome</keyword>
<dbReference type="AlphaFoldDB" id="A0A1X7MQY7"/>
<dbReference type="Pfam" id="PF13362">
    <property type="entry name" value="Toprim_3"/>
    <property type="match status" value="1"/>
</dbReference>
<dbReference type="EMBL" id="FXBL01000003">
    <property type="protein sequence ID" value="SMH26537.1"/>
    <property type="molecule type" value="Genomic_DNA"/>
</dbReference>
<accession>A0A1X7MQY7</accession>
<evidence type="ECO:0000259" key="3">
    <source>
        <dbReference type="Pfam" id="PF23639"/>
    </source>
</evidence>
<dbReference type="CDD" id="cd01029">
    <property type="entry name" value="TOPRIM_primases"/>
    <property type="match status" value="1"/>
</dbReference>
<evidence type="ECO:0000313" key="4">
    <source>
        <dbReference type="EMBL" id="SMH26537.1"/>
    </source>
</evidence>
<name>A0A1X7MQY7_9HYPH</name>
<evidence type="ECO:0000259" key="2">
    <source>
        <dbReference type="Pfam" id="PF13362"/>
    </source>
</evidence>
<sequence length="352" mass="37849">MTGSASELARRLGDHAETVCREYLSNGHRAGNHWIVGDVRNTRGRSMHVRLKPNPKGPAGKWVDEATSEFGDLLDVIRESCGLIEFRDVADEARRFLALPRPQVQDPGAQRQPAAARGSPDAARRLFAMSQPIADTLAERYLAGRGIMLGPRERYLRFHPGCYYRDLRTGEMQALPALIAAVTDLDGRITGLQRTYLSPGLGPNGKVGKAQLADPRRSLGSLFGNAIWLGLEPNAPVAVMAAGEGFETMASLSTVMPALPVAAATSANHLAGLSFPPDCRRLYIAADADAAGRHGIERLSQRAGEAGILAMVLRPQLGDFNDDLRHLGPASLAAWLWDQLAQDDAGLLPPSG</sequence>
<dbReference type="InterPro" id="IPR034154">
    <property type="entry name" value="TOPRIM_DnaG/twinkle"/>
</dbReference>
<proteinExistence type="predicted"/>
<dbReference type="OrthoDB" id="9811157at2"/>